<name>A0A377G747_9GAMM</name>
<keyword evidence="2" id="KW-0812">Transmembrane</keyword>
<dbReference type="AlphaFoldDB" id="A0A377G747"/>
<evidence type="ECO:0000313" key="3">
    <source>
        <dbReference type="EMBL" id="STO20310.1"/>
    </source>
</evidence>
<evidence type="ECO:0000256" key="2">
    <source>
        <dbReference type="SAM" id="Phobius"/>
    </source>
</evidence>
<sequence length="376" mass="41870">MSFLKHLWAILLGITLLPLRVLVNNAFYALGAVILGVVAALGVPIYLAERLKKMGISHPGNFLFAALAIFPITVLLSTIALVGLMSYLIYDTITNMLGSLWLGFKNGLFGGMDGFFNALDAQPLLNPVPYMKSLRSRVNHNPLIVVVRESLEIAQLQEKEPPCPSELLTDLQLLEIADLIKQLGLDTEVINSDAKLKLEALKTLYTQYEDLQTKLEDVRLALVDDDKSRIKDEMIAYNEVETPVLLVKQYKKAEKWHNVPAASYITDKETLLHLAKINPKHPLNNDLIKAPQPYNGMESRYIWYELSEHQCSSQELGEAAAEMRVLMKSLLSLAVKKKFAADLGTHHQTFFGAGGGAPDSESQVHTLQKGSYTRTQ</sequence>
<accession>A0A377G747</accession>
<dbReference type="GeneID" id="93293629"/>
<keyword evidence="2" id="KW-1133">Transmembrane helix</keyword>
<evidence type="ECO:0000256" key="1">
    <source>
        <dbReference type="SAM" id="MobiDB-lite"/>
    </source>
</evidence>
<feature type="transmembrane region" description="Helical" evidence="2">
    <location>
        <begin position="60"/>
        <end position="90"/>
    </location>
</feature>
<reference evidence="3 4" key="1">
    <citation type="submission" date="2018-06" db="EMBL/GenBank/DDBJ databases">
        <authorList>
            <consortium name="Pathogen Informatics"/>
            <person name="Doyle S."/>
        </authorList>
    </citation>
    <scope>NUCLEOTIDE SEQUENCE [LARGE SCALE GENOMIC DNA]</scope>
    <source>
        <strain evidence="3 4">NCTC11370</strain>
    </source>
</reference>
<feature type="compositionally biased region" description="Polar residues" evidence="1">
    <location>
        <begin position="360"/>
        <end position="376"/>
    </location>
</feature>
<proteinExistence type="predicted"/>
<keyword evidence="4" id="KW-1185">Reference proteome</keyword>
<evidence type="ECO:0000313" key="4">
    <source>
        <dbReference type="Proteomes" id="UP000254554"/>
    </source>
</evidence>
<keyword evidence="2" id="KW-0472">Membrane</keyword>
<evidence type="ECO:0008006" key="5">
    <source>
        <dbReference type="Google" id="ProtNLM"/>
    </source>
</evidence>
<dbReference type="RefSeq" id="WP_010652522.1">
    <property type="nucleotide sequence ID" value="NZ_UGGT01000001.1"/>
</dbReference>
<dbReference type="OrthoDB" id="5638443at2"/>
<feature type="transmembrane region" description="Helical" evidence="2">
    <location>
        <begin position="29"/>
        <end position="48"/>
    </location>
</feature>
<protein>
    <recommendedName>
        <fullName evidence="5">Coiled coil protein</fullName>
    </recommendedName>
</protein>
<organism evidence="3 4">
    <name type="scientific">Fluoribacter dumoffii</name>
    <dbReference type="NCBI Taxonomy" id="463"/>
    <lineage>
        <taxon>Bacteria</taxon>
        <taxon>Pseudomonadati</taxon>
        <taxon>Pseudomonadota</taxon>
        <taxon>Gammaproteobacteria</taxon>
        <taxon>Legionellales</taxon>
        <taxon>Legionellaceae</taxon>
        <taxon>Fluoribacter</taxon>
    </lineage>
</organism>
<gene>
    <name evidence="3" type="ORF">NCTC11370_00364</name>
</gene>
<dbReference type="Proteomes" id="UP000254554">
    <property type="component" value="Unassembled WGS sequence"/>
</dbReference>
<feature type="region of interest" description="Disordered" evidence="1">
    <location>
        <begin position="354"/>
        <end position="376"/>
    </location>
</feature>
<dbReference type="STRING" id="1094715.GCA_000236165_02718"/>
<dbReference type="EMBL" id="UGGT01000001">
    <property type="protein sequence ID" value="STO20310.1"/>
    <property type="molecule type" value="Genomic_DNA"/>
</dbReference>